<accession>A0A1I2IBI6</accession>
<dbReference type="Pfam" id="PF04055">
    <property type="entry name" value="Radical_SAM"/>
    <property type="match status" value="1"/>
</dbReference>
<evidence type="ECO:0000256" key="6">
    <source>
        <dbReference type="ARBA" id="ARBA00023014"/>
    </source>
</evidence>
<keyword evidence="10" id="KW-1185">Reference proteome</keyword>
<dbReference type="SFLD" id="SFLDS00029">
    <property type="entry name" value="Radical_SAM"/>
    <property type="match status" value="1"/>
</dbReference>
<evidence type="ECO:0000256" key="3">
    <source>
        <dbReference type="ARBA" id="ARBA00022691"/>
    </source>
</evidence>
<dbReference type="InterPro" id="IPR007197">
    <property type="entry name" value="rSAM"/>
</dbReference>
<dbReference type="OrthoDB" id="9808591at2"/>
<dbReference type="InterPro" id="IPR013785">
    <property type="entry name" value="Aldolase_TIM"/>
</dbReference>
<dbReference type="AlphaFoldDB" id="A0A1I2IBI6"/>
<organism evidence="9 10">
    <name type="scientific">Paenibacillus algorifonticola</name>
    <dbReference type="NCBI Taxonomy" id="684063"/>
    <lineage>
        <taxon>Bacteria</taxon>
        <taxon>Bacillati</taxon>
        <taxon>Bacillota</taxon>
        <taxon>Bacilli</taxon>
        <taxon>Bacillales</taxon>
        <taxon>Paenibacillaceae</taxon>
        <taxon>Paenibacillus</taxon>
    </lineage>
</organism>
<keyword evidence="6" id="KW-0411">Iron-sulfur</keyword>
<gene>
    <name evidence="9" type="ORF">SAMN04487969_13324</name>
</gene>
<sequence length="368" mass="42816">MAIRTESAPAAAQALDLHSPKWIFLQLLESCNLRCKMCFEWGENGSYKEKPELKKLDISVVKRIIEECKETRPYYELYGGEPLLYPWIDEVLELIHTTGSKAHFPTNGTLLERHAEMIMAFPPERIWVSLDGPEEINDAQRGAGVFRKAMNGIRKLYELREAMGSEYPKIGISTTVTPTNYKHLERFYFESVDLAMLDCLSVELQQYVTRERYDHYAGVLREHFDIAAAPIARGFIADPAQFAEVDAAELCRQLKRIERYCAEHGMYFNAYPKVISEENIRHYFNAEWSKVTNMKKRCVFPWISTEVNARGEVTSCHNFYDLTLGNVNELSLKEIWNGTKYKQYRDYLRKQLFSICPGCCLYYNEKPR</sequence>
<dbReference type="Gene3D" id="3.20.20.70">
    <property type="entry name" value="Aldolase class I"/>
    <property type="match status" value="1"/>
</dbReference>
<protein>
    <submittedName>
        <fullName evidence="9">Radical SAM additional 4Fe4S-binding SPASM domain-containing protein</fullName>
    </submittedName>
</protein>
<keyword evidence="3" id="KW-0949">S-adenosyl-L-methionine</keyword>
<dbReference type="GO" id="GO:0046872">
    <property type="term" value="F:metal ion binding"/>
    <property type="evidence" value="ECO:0007669"/>
    <property type="project" value="UniProtKB-KW"/>
</dbReference>
<dbReference type="Proteomes" id="UP000183410">
    <property type="component" value="Unassembled WGS sequence"/>
</dbReference>
<evidence type="ECO:0000313" key="10">
    <source>
        <dbReference type="Proteomes" id="UP000183410"/>
    </source>
</evidence>
<dbReference type="SFLD" id="SFLDG01067">
    <property type="entry name" value="SPASM/twitch_domain_containing"/>
    <property type="match status" value="1"/>
</dbReference>
<evidence type="ECO:0000256" key="2">
    <source>
        <dbReference type="ARBA" id="ARBA00022485"/>
    </source>
</evidence>
<dbReference type="EMBL" id="FONN01000033">
    <property type="protein sequence ID" value="SFF39594.1"/>
    <property type="molecule type" value="Genomic_DNA"/>
</dbReference>
<evidence type="ECO:0000256" key="7">
    <source>
        <dbReference type="ARBA" id="ARBA00023601"/>
    </source>
</evidence>
<dbReference type="InterPro" id="IPR034391">
    <property type="entry name" value="AdoMet-like_SPASM_containing"/>
</dbReference>
<dbReference type="PANTHER" id="PTHR43273">
    <property type="entry name" value="ANAEROBIC SULFATASE-MATURATING ENZYME HOMOLOG ASLB-RELATED"/>
    <property type="match status" value="1"/>
</dbReference>
<dbReference type="Pfam" id="PF13186">
    <property type="entry name" value="SPASM"/>
    <property type="match status" value="1"/>
</dbReference>
<dbReference type="PANTHER" id="PTHR43273:SF3">
    <property type="entry name" value="ANAEROBIC SULFATASE-MATURATING ENZYME HOMOLOG ASLB-RELATED"/>
    <property type="match status" value="1"/>
</dbReference>
<evidence type="ECO:0000313" key="9">
    <source>
        <dbReference type="EMBL" id="SFF39594.1"/>
    </source>
</evidence>
<evidence type="ECO:0000259" key="8">
    <source>
        <dbReference type="PROSITE" id="PS51918"/>
    </source>
</evidence>
<evidence type="ECO:0000256" key="5">
    <source>
        <dbReference type="ARBA" id="ARBA00023004"/>
    </source>
</evidence>
<keyword evidence="4" id="KW-0479">Metal-binding</keyword>
<feature type="domain" description="Radical SAM core" evidence="8">
    <location>
        <begin position="17"/>
        <end position="246"/>
    </location>
</feature>
<name>A0A1I2IBI6_9BACL</name>
<dbReference type="CDD" id="cd01335">
    <property type="entry name" value="Radical_SAM"/>
    <property type="match status" value="1"/>
</dbReference>
<keyword evidence="5" id="KW-0408">Iron</keyword>
<dbReference type="CDD" id="cd21109">
    <property type="entry name" value="SPASM"/>
    <property type="match status" value="1"/>
</dbReference>
<comment type="cofactor">
    <cofactor evidence="1">
        <name>[4Fe-4S] cluster</name>
        <dbReference type="ChEBI" id="CHEBI:49883"/>
    </cofactor>
</comment>
<dbReference type="InterPro" id="IPR058240">
    <property type="entry name" value="rSAM_sf"/>
</dbReference>
<evidence type="ECO:0000256" key="4">
    <source>
        <dbReference type="ARBA" id="ARBA00022723"/>
    </source>
</evidence>
<comment type="similarity">
    <text evidence="7">Belongs to the radical SAM superfamily. Anaerobic sulfatase-maturating enzyme family.</text>
</comment>
<proteinExistence type="inferred from homology"/>
<keyword evidence="2" id="KW-0004">4Fe-4S</keyword>
<dbReference type="GO" id="GO:0051539">
    <property type="term" value="F:4 iron, 4 sulfur cluster binding"/>
    <property type="evidence" value="ECO:0007669"/>
    <property type="project" value="UniProtKB-KW"/>
</dbReference>
<reference evidence="10" key="1">
    <citation type="submission" date="2016-10" db="EMBL/GenBank/DDBJ databases">
        <authorList>
            <person name="Varghese N."/>
            <person name="Submissions S."/>
        </authorList>
    </citation>
    <scope>NUCLEOTIDE SEQUENCE [LARGE SCALE GENOMIC DNA]</scope>
    <source>
        <strain evidence="10">CGMCC 1.10223</strain>
    </source>
</reference>
<dbReference type="PROSITE" id="PS01305">
    <property type="entry name" value="MOAA_NIFB_PQQE"/>
    <property type="match status" value="1"/>
</dbReference>
<dbReference type="InterPro" id="IPR000385">
    <property type="entry name" value="MoaA_NifB_PqqE_Fe-S-bd_CS"/>
</dbReference>
<dbReference type="InterPro" id="IPR023885">
    <property type="entry name" value="4Fe4S-binding_SPASM_dom"/>
</dbReference>
<dbReference type="PROSITE" id="PS51918">
    <property type="entry name" value="RADICAL_SAM"/>
    <property type="match status" value="1"/>
</dbReference>
<dbReference type="GO" id="GO:0016491">
    <property type="term" value="F:oxidoreductase activity"/>
    <property type="evidence" value="ECO:0007669"/>
    <property type="project" value="InterPro"/>
</dbReference>
<dbReference type="SFLD" id="SFLDG01387">
    <property type="entry name" value="BtrN-like_SPASM_domain_contain"/>
    <property type="match status" value="1"/>
</dbReference>
<dbReference type="SUPFAM" id="SSF102114">
    <property type="entry name" value="Radical SAM enzymes"/>
    <property type="match status" value="1"/>
</dbReference>
<dbReference type="InterPro" id="IPR023867">
    <property type="entry name" value="Sulphatase_maturase_rSAM"/>
</dbReference>
<evidence type="ECO:0000256" key="1">
    <source>
        <dbReference type="ARBA" id="ARBA00001966"/>
    </source>
</evidence>